<organism evidence="2 3">
    <name type="scientific">Saccharothrix algeriensis</name>
    <dbReference type="NCBI Taxonomy" id="173560"/>
    <lineage>
        <taxon>Bacteria</taxon>
        <taxon>Bacillati</taxon>
        <taxon>Actinomycetota</taxon>
        <taxon>Actinomycetes</taxon>
        <taxon>Pseudonocardiales</taxon>
        <taxon>Pseudonocardiaceae</taxon>
        <taxon>Saccharothrix</taxon>
    </lineage>
</organism>
<evidence type="ECO:0000313" key="3">
    <source>
        <dbReference type="Proteomes" id="UP000671828"/>
    </source>
</evidence>
<dbReference type="PROSITE" id="PS51257">
    <property type="entry name" value="PROKAR_LIPOPROTEIN"/>
    <property type="match status" value="1"/>
</dbReference>
<feature type="chain" id="PRO_5039284586" description="Lipoprotein" evidence="1">
    <location>
        <begin position="23"/>
        <end position="280"/>
    </location>
</feature>
<dbReference type="AlphaFoldDB" id="A0A8T8HW24"/>
<evidence type="ECO:0008006" key="4">
    <source>
        <dbReference type="Google" id="ProtNLM"/>
    </source>
</evidence>
<reference evidence="2" key="1">
    <citation type="submission" date="2021-04" db="EMBL/GenBank/DDBJ databases">
        <title>Saccharothrix algeriensis WGS.</title>
        <authorList>
            <person name="Stuskova K."/>
            <person name="Hakalova E."/>
            <person name="Tebbal A.B."/>
            <person name="Eichmeier A."/>
        </authorList>
    </citation>
    <scope>NUCLEOTIDE SEQUENCE</scope>
    <source>
        <strain evidence="2">NRRL B-24137</strain>
    </source>
</reference>
<evidence type="ECO:0000313" key="2">
    <source>
        <dbReference type="EMBL" id="QTR02692.1"/>
    </source>
</evidence>
<keyword evidence="1" id="KW-0732">Signal</keyword>
<name>A0A8T8HW24_9PSEU</name>
<proteinExistence type="predicted"/>
<dbReference type="EMBL" id="CP072788">
    <property type="protein sequence ID" value="QTR02692.1"/>
    <property type="molecule type" value="Genomic_DNA"/>
</dbReference>
<evidence type="ECO:0000256" key="1">
    <source>
        <dbReference type="SAM" id="SignalP"/>
    </source>
</evidence>
<protein>
    <recommendedName>
        <fullName evidence="4">Lipoprotein</fullName>
    </recommendedName>
</protein>
<feature type="signal peptide" evidence="1">
    <location>
        <begin position="1"/>
        <end position="22"/>
    </location>
</feature>
<gene>
    <name evidence="2" type="ORF">J7S33_27125</name>
</gene>
<sequence length="280" mass="29329">MAGKRVLAAAAVGALLAAGCSAERGRPSPAPPSQEIRATDFADAEWHDAVFGTTVRLVGGRAAGGLDPVFYPGGVSWRLLDAPAYTDIDGDGDEDAAVGLRSAGGQTAATSWYLWLWQDGRAVQVRRPAVSVSRCEGPIESVTAKPGAIGVRLLVAGSPQDTCASGGSVPVTFEVGLRDGWPVRTSPAFGPVETCNPRDLTTELTPPGEVQLRVAGDPSAPAVADRTRYPAVLVDDLVVNPYRLPGRKPTDWHLVLALLPADSGPREVCGWAHVDELLPR</sequence>
<accession>A0A8T8HW24</accession>
<dbReference type="Proteomes" id="UP000671828">
    <property type="component" value="Chromosome"/>
</dbReference>